<proteinExistence type="predicted"/>
<dbReference type="Proteomes" id="UP000805193">
    <property type="component" value="Unassembled WGS sequence"/>
</dbReference>
<dbReference type="EMBL" id="JABSTQ010001861">
    <property type="protein sequence ID" value="KAG0444562.1"/>
    <property type="molecule type" value="Genomic_DNA"/>
</dbReference>
<accession>A0AC60QZC2</accession>
<evidence type="ECO:0000313" key="1">
    <source>
        <dbReference type="EMBL" id="KAG0444562.1"/>
    </source>
</evidence>
<sequence length="176" mass="19851">CFKRLHEEYPESLNKVVGVEGNLTDENLGLKSSDCKRLTSEVSVVFHCAANIRLNDTLRNAVKINMEGTKSVLELCHNMKNIKAVVYVSTAYVNCDHETLEERLYPSMVKPDDIITLTRTMDEVDLVKLTPELLGTKPNTYIFTKHLAESIVAEHGQRLPLVIVRPSIVSASWREP</sequence>
<keyword evidence="2" id="KW-1185">Reference proteome</keyword>
<feature type="non-terminal residue" evidence="1">
    <location>
        <position position="176"/>
    </location>
</feature>
<comment type="caution">
    <text evidence="1">The sequence shown here is derived from an EMBL/GenBank/DDBJ whole genome shotgun (WGS) entry which is preliminary data.</text>
</comment>
<feature type="non-terminal residue" evidence="1">
    <location>
        <position position="1"/>
    </location>
</feature>
<evidence type="ECO:0000313" key="2">
    <source>
        <dbReference type="Proteomes" id="UP000805193"/>
    </source>
</evidence>
<organism evidence="1 2">
    <name type="scientific">Ixodes persulcatus</name>
    <name type="common">Taiga tick</name>
    <dbReference type="NCBI Taxonomy" id="34615"/>
    <lineage>
        <taxon>Eukaryota</taxon>
        <taxon>Metazoa</taxon>
        <taxon>Ecdysozoa</taxon>
        <taxon>Arthropoda</taxon>
        <taxon>Chelicerata</taxon>
        <taxon>Arachnida</taxon>
        <taxon>Acari</taxon>
        <taxon>Parasitiformes</taxon>
        <taxon>Ixodida</taxon>
        <taxon>Ixodoidea</taxon>
        <taxon>Ixodidae</taxon>
        <taxon>Ixodinae</taxon>
        <taxon>Ixodes</taxon>
    </lineage>
</organism>
<protein>
    <submittedName>
        <fullName evidence="1">Uncharacterized protein</fullName>
    </submittedName>
</protein>
<gene>
    <name evidence="1" type="ORF">HPB47_013655</name>
</gene>
<reference evidence="1 2" key="1">
    <citation type="journal article" date="2020" name="Cell">
        <title>Large-Scale Comparative Analyses of Tick Genomes Elucidate Their Genetic Diversity and Vector Capacities.</title>
        <authorList>
            <consortium name="Tick Genome and Microbiome Consortium (TIGMIC)"/>
            <person name="Jia N."/>
            <person name="Wang J."/>
            <person name="Shi W."/>
            <person name="Du L."/>
            <person name="Sun Y."/>
            <person name="Zhan W."/>
            <person name="Jiang J.F."/>
            <person name="Wang Q."/>
            <person name="Zhang B."/>
            <person name="Ji P."/>
            <person name="Bell-Sakyi L."/>
            <person name="Cui X.M."/>
            <person name="Yuan T.T."/>
            <person name="Jiang B.G."/>
            <person name="Yang W.F."/>
            <person name="Lam T.T."/>
            <person name="Chang Q.C."/>
            <person name="Ding S.J."/>
            <person name="Wang X.J."/>
            <person name="Zhu J.G."/>
            <person name="Ruan X.D."/>
            <person name="Zhao L."/>
            <person name="Wei J.T."/>
            <person name="Ye R.Z."/>
            <person name="Que T.C."/>
            <person name="Du C.H."/>
            <person name="Zhou Y.H."/>
            <person name="Cheng J.X."/>
            <person name="Dai P.F."/>
            <person name="Guo W.B."/>
            <person name="Han X.H."/>
            <person name="Huang E.J."/>
            <person name="Li L.F."/>
            <person name="Wei W."/>
            <person name="Gao Y.C."/>
            <person name="Liu J.Z."/>
            <person name="Shao H.Z."/>
            <person name="Wang X."/>
            <person name="Wang C.C."/>
            <person name="Yang T.C."/>
            <person name="Huo Q.B."/>
            <person name="Li W."/>
            <person name="Chen H.Y."/>
            <person name="Chen S.E."/>
            <person name="Zhou L.G."/>
            <person name="Ni X.B."/>
            <person name="Tian J.H."/>
            <person name="Sheng Y."/>
            <person name="Liu T."/>
            <person name="Pan Y.S."/>
            <person name="Xia L.Y."/>
            <person name="Li J."/>
            <person name="Zhao F."/>
            <person name="Cao W.C."/>
        </authorList>
    </citation>
    <scope>NUCLEOTIDE SEQUENCE [LARGE SCALE GENOMIC DNA]</scope>
    <source>
        <strain evidence="1">Iper-2018</strain>
    </source>
</reference>
<name>A0AC60QZC2_IXOPE</name>